<reference evidence="1" key="1">
    <citation type="submission" date="2014-09" db="EMBL/GenBank/DDBJ databases">
        <authorList>
            <person name="Magalhaes I.L.F."/>
            <person name="Oliveira U."/>
            <person name="Santos F.R."/>
            <person name="Vidigal T.H.D.A."/>
            <person name="Brescovit A.D."/>
            <person name="Santos A.J."/>
        </authorList>
    </citation>
    <scope>NUCLEOTIDE SEQUENCE</scope>
    <source>
        <tissue evidence="1">Shoot tissue taken approximately 20 cm above the soil surface</tissue>
    </source>
</reference>
<dbReference type="AlphaFoldDB" id="A0A0A8ZS30"/>
<reference evidence="1" key="2">
    <citation type="journal article" date="2015" name="Data Brief">
        <title>Shoot transcriptome of the giant reed, Arundo donax.</title>
        <authorList>
            <person name="Barrero R.A."/>
            <person name="Guerrero F.D."/>
            <person name="Moolhuijzen P."/>
            <person name="Goolsby J.A."/>
            <person name="Tidwell J."/>
            <person name="Bellgard S.E."/>
            <person name="Bellgard M.I."/>
        </authorList>
    </citation>
    <scope>NUCLEOTIDE SEQUENCE</scope>
    <source>
        <tissue evidence="1">Shoot tissue taken approximately 20 cm above the soil surface</tissue>
    </source>
</reference>
<proteinExistence type="predicted"/>
<evidence type="ECO:0000313" key="1">
    <source>
        <dbReference type="EMBL" id="JAD37602.1"/>
    </source>
</evidence>
<name>A0A0A8ZS30_ARUDO</name>
<dbReference type="EMBL" id="GBRH01260293">
    <property type="protein sequence ID" value="JAD37602.1"/>
    <property type="molecule type" value="Transcribed_RNA"/>
</dbReference>
<sequence length="25" mass="2961">MLKPSSFSFFISLIMYFFSSMKHLA</sequence>
<accession>A0A0A8ZS30</accession>
<organism evidence="1">
    <name type="scientific">Arundo donax</name>
    <name type="common">Giant reed</name>
    <name type="synonym">Donax arundinaceus</name>
    <dbReference type="NCBI Taxonomy" id="35708"/>
    <lineage>
        <taxon>Eukaryota</taxon>
        <taxon>Viridiplantae</taxon>
        <taxon>Streptophyta</taxon>
        <taxon>Embryophyta</taxon>
        <taxon>Tracheophyta</taxon>
        <taxon>Spermatophyta</taxon>
        <taxon>Magnoliopsida</taxon>
        <taxon>Liliopsida</taxon>
        <taxon>Poales</taxon>
        <taxon>Poaceae</taxon>
        <taxon>PACMAD clade</taxon>
        <taxon>Arundinoideae</taxon>
        <taxon>Arundineae</taxon>
        <taxon>Arundo</taxon>
    </lineage>
</organism>
<protein>
    <submittedName>
        <fullName evidence="1">Uncharacterized protein</fullName>
    </submittedName>
</protein>